<dbReference type="SMART" id="SM00559">
    <property type="entry name" value="Ku78"/>
    <property type="match status" value="1"/>
</dbReference>
<dbReference type="OrthoDB" id="9780854at2"/>
<evidence type="ECO:0000259" key="4">
    <source>
        <dbReference type="SMART" id="SM00559"/>
    </source>
</evidence>
<protein>
    <recommendedName>
        <fullName evidence="2">Non-homologous end joining protein Ku</fullName>
    </recommendedName>
</protein>
<dbReference type="InterPro" id="IPR016194">
    <property type="entry name" value="SPOC-like_C_dom_sf"/>
</dbReference>
<dbReference type="InterPro" id="IPR006164">
    <property type="entry name" value="DNA_bd_Ku70/Ku80"/>
</dbReference>
<feature type="region of interest" description="Disordered" evidence="3">
    <location>
        <begin position="253"/>
        <end position="277"/>
    </location>
</feature>
<dbReference type="InterPro" id="IPR009187">
    <property type="entry name" value="Prok_Ku"/>
</dbReference>
<dbReference type="NCBIfam" id="TIGR02772">
    <property type="entry name" value="Ku_bact"/>
    <property type="match status" value="1"/>
</dbReference>
<evidence type="ECO:0000313" key="7">
    <source>
        <dbReference type="Proteomes" id="UP000298545"/>
    </source>
</evidence>
<dbReference type="RefSeq" id="WP_027676350.1">
    <property type="nucleotide sequence ID" value="NZ_CP039692.1"/>
</dbReference>
<keyword evidence="1 2" id="KW-0238">DNA-binding</keyword>
<dbReference type="PIRSF" id="PIRSF006493">
    <property type="entry name" value="Prok_Ku"/>
    <property type="match status" value="1"/>
</dbReference>
<keyword evidence="2" id="KW-0227">DNA damage</keyword>
<comment type="similarity">
    <text evidence="2">Belongs to the prokaryotic Ku family.</text>
</comment>
<dbReference type="GO" id="GO:0006310">
    <property type="term" value="P:DNA recombination"/>
    <property type="evidence" value="ECO:0007669"/>
    <property type="project" value="UniProtKB-KW"/>
</dbReference>
<evidence type="ECO:0000313" key="6">
    <source>
        <dbReference type="EMBL" id="QYA09406.1"/>
    </source>
</evidence>
<feature type="compositionally biased region" description="Basic and acidic residues" evidence="3">
    <location>
        <begin position="253"/>
        <end position="262"/>
    </location>
</feature>
<comment type="function">
    <text evidence="2">With LigD forms a non-homologous end joining (NHEJ) DNA repair enzyme, which repairs dsDNA breaks with reduced fidelity. Binds linear dsDNA with 5'- and 3'- overhangs but not closed circular dsDNA nor ssDNA. Recruits and stimulates the ligase activity of LigD.</text>
</comment>
<feature type="domain" description="Ku" evidence="4">
    <location>
        <begin position="55"/>
        <end position="185"/>
    </location>
</feature>
<gene>
    <name evidence="2" type="primary">ku</name>
    <name evidence="5" type="ORF">CFBP5473_19680</name>
    <name evidence="6" type="ORF">J5285_18675</name>
</gene>
<dbReference type="EMBL" id="CP072168">
    <property type="protein sequence ID" value="QYA09406.1"/>
    <property type="molecule type" value="Genomic_DNA"/>
</dbReference>
<dbReference type="GO" id="GO:0003690">
    <property type="term" value="F:double-stranded DNA binding"/>
    <property type="evidence" value="ECO:0007669"/>
    <property type="project" value="UniProtKB-UniRule"/>
</dbReference>
<reference evidence="5 7" key="1">
    <citation type="submission" date="2019-04" db="EMBL/GenBank/DDBJ databases">
        <title>Complete genome sequence of Agrobacterium larrymoorei CFBP5473.</title>
        <authorList>
            <person name="Haryono M."/>
            <person name="Chou L."/>
            <person name="Lin Y.-C."/>
            <person name="Lai E.-M."/>
            <person name="Kuo C.-H."/>
        </authorList>
    </citation>
    <scope>NUCLEOTIDE SEQUENCE [LARGE SCALE GENOMIC DNA]</scope>
    <source>
        <strain evidence="5 7">CFBP5473</strain>
    </source>
</reference>
<evidence type="ECO:0000313" key="5">
    <source>
        <dbReference type="EMBL" id="QCJ00151.1"/>
    </source>
</evidence>
<dbReference type="KEGG" id="alf:CFBP5473_19680"/>
<name>A0A4D7E4Y3_9HYPH</name>
<sequence length="277" mass="31252">MAPRAVWRGSIKFADFQCDVGLYTAISSSEKISFNIINRKTGNRVERQYLDSETGDKVERDDQVKGYELDNGDHLIVEGDELAELMPDGNKVIRIKNFIECDEVDKLYFDKPYYLSPSTDEDREALSLLAQTLREKKVAALAEAILFRRNRMVLIRPDGDTIIATTLNYDYEVRSQAAAFKTIPDIEFDDEMLDLAGHIIKKRAGKFDPASYSDRYNDALIELVEAKIAGKTIKKRAPEKRDNVIDLREALRESAGVSEKKTGKSSSSGNAKRKKAS</sequence>
<dbReference type="Proteomes" id="UP000298545">
    <property type="component" value="Chromosome linear"/>
</dbReference>
<dbReference type="EMBL" id="CP039692">
    <property type="protein sequence ID" value="QCJ00151.1"/>
    <property type="molecule type" value="Genomic_DNA"/>
</dbReference>
<proteinExistence type="inferred from homology"/>
<dbReference type="PANTHER" id="PTHR41251:SF1">
    <property type="entry name" value="NON-HOMOLOGOUS END JOINING PROTEIN KU"/>
    <property type="match status" value="1"/>
</dbReference>
<dbReference type="PANTHER" id="PTHR41251">
    <property type="entry name" value="NON-HOMOLOGOUS END JOINING PROTEIN KU"/>
    <property type="match status" value="1"/>
</dbReference>
<evidence type="ECO:0000256" key="3">
    <source>
        <dbReference type="SAM" id="MobiDB-lite"/>
    </source>
</evidence>
<dbReference type="SUPFAM" id="SSF100939">
    <property type="entry name" value="SPOC domain-like"/>
    <property type="match status" value="1"/>
</dbReference>
<keyword evidence="2" id="KW-0234">DNA repair</keyword>
<dbReference type="Proteomes" id="UP000826513">
    <property type="component" value="Chromosome 2"/>
</dbReference>
<organism evidence="5 7">
    <name type="scientific">Agrobacterium larrymoorei</name>
    <dbReference type="NCBI Taxonomy" id="160699"/>
    <lineage>
        <taxon>Bacteria</taxon>
        <taxon>Pseudomonadati</taxon>
        <taxon>Pseudomonadota</taxon>
        <taxon>Alphaproteobacteria</taxon>
        <taxon>Hyphomicrobiales</taxon>
        <taxon>Rhizobiaceae</taxon>
        <taxon>Rhizobium/Agrobacterium group</taxon>
        <taxon>Agrobacterium</taxon>
    </lineage>
</organism>
<keyword evidence="8" id="KW-1185">Reference proteome</keyword>
<dbReference type="Gene3D" id="2.40.290.10">
    <property type="match status" value="1"/>
</dbReference>
<dbReference type="HAMAP" id="MF_01875">
    <property type="entry name" value="Prokaryotic_Ku"/>
    <property type="match status" value="1"/>
</dbReference>
<dbReference type="GO" id="GO:0006303">
    <property type="term" value="P:double-strand break repair via nonhomologous end joining"/>
    <property type="evidence" value="ECO:0007669"/>
    <property type="project" value="UniProtKB-UniRule"/>
</dbReference>
<evidence type="ECO:0000256" key="1">
    <source>
        <dbReference type="ARBA" id="ARBA00023125"/>
    </source>
</evidence>
<dbReference type="AlphaFoldDB" id="A0A4D7E4Y3"/>
<reference evidence="6 8" key="2">
    <citation type="submission" date="2021-03" db="EMBL/GenBank/DDBJ databases">
        <title>Rapid diversification of plasmids in a genus of pathogenic and nitrogen fixing bacteria.</title>
        <authorList>
            <person name="Weisberg A.J."/>
            <person name="Miller M."/>
            <person name="Ream W."/>
            <person name="Grunwald N.J."/>
            <person name="Chang J.H."/>
        </authorList>
    </citation>
    <scope>NUCLEOTIDE SEQUENCE [LARGE SCALE GENOMIC DNA]</scope>
    <source>
        <strain evidence="6 8">AF3.44</strain>
    </source>
</reference>
<keyword evidence="2" id="KW-0233">DNA recombination</keyword>
<comment type="subunit">
    <text evidence="2">Homodimer. Interacts with LigD.</text>
</comment>
<dbReference type="STRING" id="1367849.GCA_000518585_03769"/>
<accession>A0A4D7E4Y3</accession>
<evidence type="ECO:0000256" key="2">
    <source>
        <dbReference type="HAMAP-Rule" id="MF_01875"/>
    </source>
</evidence>
<evidence type="ECO:0000313" key="8">
    <source>
        <dbReference type="Proteomes" id="UP000826513"/>
    </source>
</evidence>
<dbReference type="Pfam" id="PF02735">
    <property type="entry name" value="Ku"/>
    <property type="match status" value="1"/>
</dbReference>